<sequence>MVSVDPYTPSRARYECYDCGYREATDSLATCPECGGRTRNIAVARE</sequence>
<dbReference type="NCBIfam" id="NF033497">
    <property type="entry name" value="rubre_like_arch"/>
    <property type="match status" value="1"/>
</dbReference>
<gene>
    <name evidence="2" type="ORF">D8Y22_16545</name>
</gene>
<dbReference type="Proteomes" id="UP000318864">
    <property type="component" value="Unassembled WGS sequence"/>
</dbReference>
<reference evidence="2 3" key="1">
    <citation type="submission" date="2018-10" db="EMBL/GenBank/DDBJ databases">
        <title>Natronolimnobius sp. XQ-INN 246 isolated from Inner Mongolia Autonomous Region of China.</title>
        <authorList>
            <person name="Xue Q."/>
        </authorList>
    </citation>
    <scope>NUCLEOTIDE SEQUENCE [LARGE SCALE GENOMIC DNA]</scope>
    <source>
        <strain evidence="2 3">XQ-INN 246</strain>
    </source>
</reference>
<organism evidence="2 3">
    <name type="scientific">Salinadaptatus halalkaliphilus</name>
    <dbReference type="NCBI Taxonomy" id="2419781"/>
    <lineage>
        <taxon>Archaea</taxon>
        <taxon>Methanobacteriati</taxon>
        <taxon>Methanobacteriota</taxon>
        <taxon>Stenosarchaea group</taxon>
        <taxon>Halobacteria</taxon>
        <taxon>Halobacteriales</taxon>
        <taxon>Natrialbaceae</taxon>
        <taxon>Salinadaptatus</taxon>
    </lineage>
</organism>
<name>A0A4V3VKX8_9EURY</name>
<proteinExistence type="predicted"/>
<protein>
    <submittedName>
        <fullName evidence="2">Rubrerythrin-like domain-containing protein</fullName>
    </submittedName>
</protein>
<dbReference type="OrthoDB" id="280213at2157"/>
<accession>A0A4V3VKX8</accession>
<dbReference type="SUPFAM" id="SSF57802">
    <property type="entry name" value="Rubredoxin-like"/>
    <property type="match status" value="1"/>
</dbReference>
<dbReference type="Pfam" id="PF23455">
    <property type="entry name" value="DUF7129"/>
    <property type="match status" value="1"/>
</dbReference>
<dbReference type="EMBL" id="RBZW01000058">
    <property type="protein sequence ID" value="THE63447.1"/>
    <property type="molecule type" value="Genomic_DNA"/>
</dbReference>
<comment type="caution">
    <text evidence="2">The sequence shown here is derived from an EMBL/GenBank/DDBJ whole genome shotgun (WGS) entry which is preliminary data.</text>
</comment>
<feature type="domain" description="DUF7129" evidence="1">
    <location>
        <begin position="3"/>
        <end position="46"/>
    </location>
</feature>
<dbReference type="RefSeq" id="WP_141465787.1">
    <property type="nucleotide sequence ID" value="NZ_RBZW01000058.1"/>
</dbReference>
<evidence type="ECO:0000259" key="1">
    <source>
        <dbReference type="Pfam" id="PF23455"/>
    </source>
</evidence>
<keyword evidence="3" id="KW-1185">Reference proteome</keyword>
<evidence type="ECO:0000313" key="3">
    <source>
        <dbReference type="Proteomes" id="UP000318864"/>
    </source>
</evidence>
<dbReference type="InterPro" id="IPR055553">
    <property type="entry name" value="DUF7129"/>
</dbReference>
<dbReference type="AlphaFoldDB" id="A0A4V3VKX8"/>
<evidence type="ECO:0000313" key="2">
    <source>
        <dbReference type="EMBL" id="THE63447.1"/>
    </source>
</evidence>